<dbReference type="OrthoDB" id="4148081at2759"/>
<evidence type="ECO:0000313" key="3">
    <source>
        <dbReference type="Proteomes" id="UP000019484"/>
    </source>
</evidence>
<evidence type="ECO:0000256" key="1">
    <source>
        <dbReference type="SAM" id="MobiDB-lite"/>
    </source>
</evidence>
<dbReference type="HOGENOM" id="CLU_177147_0_0_1"/>
<dbReference type="GeneID" id="19157897"/>
<protein>
    <submittedName>
        <fullName evidence="2">Uncharacterized protein</fullName>
    </submittedName>
</protein>
<dbReference type="eggNOG" id="ENOG502T5HT">
    <property type="taxonomic scope" value="Eukaryota"/>
</dbReference>
<dbReference type="Proteomes" id="UP000019484">
    <property type="component" value="Unassembled WGS sequence"/>
</dbReference>
<reference evidence="2 3" key="1">
    <citation type="submission" date="2013-03" db="EMBL/GenBank/DDBJ databases">
        <title>The Genome Sequence of Capronia coronata CBS 617.96.</title>
        <authorList>
            <consortium name="The Broad Institute Genomics Platform"/>
            <person name="Cuomo C."/>
            <person name="de Hoog S."/>
            <person name="Gorbushina A."/>
            <person name="Walker B."/>
            <person name="Young S.K."/>
            <person name="Zeng Q."/>
            <person name="Gargeya S."/>
            <person name="Fitzgerald M."/>
            <person name="Haas B."/>
            <person name="Abouelleil A."/>
            <person name="Allen A.W."/>
            <person name="Alvarado L."/>
            <person name="Arachchi H.M."/>
            <person name="Berlin A.M."/>
            <person name="Chapman S.B."/>
            <person name="Gainer-Dewar J."/>
            <person name="Goldberg J."/>
            <person name="Griggs A."/>
            <person name="Gujja S."/>
            <person name="Hansen M."/>
            <person name="Howarth C."/>
            <person name="Imamovic A."/>
            <person name="Ireland A."/>
            <person name="Larimer J."/>
            <person name="McCowan C."/>
            <person name="Murphy C."/>
            <person name="Pearson M."/>
            <person name="Poon T.W."/>
            <person name="Priest M."/>
            <person name="Roberts A."/>
            <person name="Saif S."/>
            <person name="Shea T."/>
            <person name="Sisk P."/>
            <person name="Sykes S."/>
            <person name="Wortman J."/>
            <person name="Nusbaum C."/>
            <person name="Birren B."/>
        </authorList>
    </citation>
    <scope>NUCLEOTIDE SEQUENCE [LARGE SCALE GENOMIC DNA]</scope>
    <source>
        <strain evidence="2 3">CBS 617.96</strain>
    </source>
</reference>
<name>W9ZJC8_9EURO</name>
<organism evidence="2 3">
    <name type="scientific">Capronia coronata CBS 617.96</name>
    <dbReference type="NCBI Taxonomy" id="1182541"/>
    <lineage>
        <taxon>Eukaryota</taxon>
        <taxon>Fungi</taxon>
        <taxon>Dikarya</taxon>
        <taxon>Ascomycota</taxon>
        <taxon>Pezizomycotina</taxon>
        <taxon>Eurotiomycetes</taxon>
        <taxon>Chaetothyriomycetidae</taxon>
        <taxon>Chaetothyriales</taxon>
        <taxon>Herpotrichiellaceae</taxon>
        <taxon>Capronia</taxon>
    </lineage>
</organism>
<gene>
    <name evidence="2" type="ORF">A1O1_03000</name>
</gene>
<keyword evidence="3" id="KW-1185">Reference proteome</keyword>
<feature type="region of interest" description="Disordered" evidence="1">
    <location>
        <begin position="49"/>
        <end position="73"/>
    </location>
</feature>
<sequence length="73" mass="7874">MAKISIFLGYLHALLIQVPQHGYHNISRVFQPQIRSLADSLTANTSRVGKEIELQSMKPKQTGGAGAGANKNA</sequence>
<accession>W9ZJC8</accession>
<evidence type="ECO:0000313" key="2">
    <source>
        <dbReference type="EMBL" id="EXJ94604.1"/>
    </source>
</evidence>
<proteinExistence type="predicted"/>
<dbReference type="RefSeq" id="XP_007722098.1">
    <property type="nucleotide sequence ID" value="XM_007723908.1"/>
</dbReference>
<dbReference type="EMBL" id="AMWN01000002">
    <property type="protein sequence ID" value="EXJ94604.1"/>
    <property type="molecule type" value="Genomic_DNA"/>
</dbReference>
<comment type="caution">
    <text evidence="2">The sequence shown here is derived from an EMBL/GenBank/DDBJ whole genome shotgun (WGS) entry which is preliminary data.</text>
</comment>
<dbReference type="AlphaFoldDB" id="W9ZJC8"/>